<protein>
    <submittedName>
        <fullName evidence="3">Uncharacterized protein</fullName>
    </submittedName>
</protein>
<dbReference type="Proteomes" id="UP001291309">
    <property type="component" value="Unassembled WGS sequence"/>
</dbReference>
<sequence length="180" mass="20513">MSGGTQTGAGLSPKVKGALVALLTAFMLIQFFHTVALRESNWPFADNAFFNYVASWDQEVMRVVLHEDTGKKTEVYVWNAVPLDYWVAVDVMARIYLPEGDLHDRQERFAQLILKWTNGEPWPEFDEFYPAAQPSPGARFVGLDVTVDQLDYRKYRYGEPLPPEGTRLLYSYRESGTPSP</sequence>
<name>A0ABU5GWP8_9BACT</name>
<gene>
    <name evidence="3" type="ORF">SYV04_01945</name>
</gene>
<evidence type="ECO:0000256" key="1">
    <source>
        <dbReference type="SAM" id="MobiDB-lite"/>
    </source>
</evidence>
<comment type="caution">
    <text evidence="3">The sequence shown here is derived from an EMBL/GenBank/DDBJ whole genome shotgun (WGS) entry which is preliminary data.</text>
</comment>
<evidence type="ECO:0000313" key="3">
    <source>
        <dbReference type="EMBL" id="MDY7225119.1"/>
    </source>
</evidence>
<keyword evidence="2" id="KW-1133">Transmembrane helix</keyword>
<organism evidence="3 4">
    <name type="scientific">Hyalangium rubrum</name>
    <dbReference type="NCBI Taxonomy" id="3103134"/>
    <lineage>
        <taxon>Bacteria</taxon>
        <taxon>Pseudomonadati</taxon>
        <taxon>Myxococcota</taxon>
        <taxon>Myxococcia</taxon>
        <taxon>Myxococcales</taxon>
        <taxon>Cystobacterineae</taxon>
        <taxon>Archangiaceae</taxon>
        <taxon>Hyalangium</taxon>
    </lineage>
</organism>
<feature type="transmembrane region" description="Helical" evidence="2">
    <location>
        <begin position="18"/>
        <end position="37"/>
    </location>
</feature>
<reference evidence="3 4" key="1">
    <citation type="submission" date="2023-12" db="EMBL/GenBank/DDBJ databases">
        <title>the genome sequence of Hyalangium sp. s54d21.</title>
        <authorList>
            <person name="Zhang X."/>
        </authorList>
    </citation>
    <scope>NUCLEOTIDE SEQUENCE [LARGE SCALE GENOMIC DNA]</scope>
    <source>
        <strain evidence="4">s54d21</strain>
    </source>
</reference>
<keyword evidence="2" id="KW-0812">Transmembrane</keyword>
<accession>A0ABU5GWP8</accession>
<dbReference type="EMBL" id="JAXIVS010000001">
    <property type="protein sequence ID" value="MDY7225119.1"/>
    <property type="molecule type" value="Genomic_DNA"/>
</dbReference>
<keyword evidence="4" id="KW-1185">Reference proteome</keyword>
<proteinExistence type="predicted"/>
<evidence type="ECO:0000313" key="4">
    <source>
        <dbReference type="Proteomes" id="UP001291309"/>
    </source>
</evidence>
<dbReference type="RefSeq" id="WP_321543838.1">
    <property type="nucleotide sequence ID" value="NZ_JAXIVS010000001.1"/>
</dbReference>
<feature type="region of interest" description="Disordered" evidence="1">
    <location>
        <begin position="161"/>
        <end position="180"/>
    </location>
</feature>
<keyword evidence="2" id="KW-0472">Membrane</keyword>
<evidence type="ECO:0000256" key="2">
    <source>
        <dbReference type="SAM" id="Phobius"/>
    </source>
</evidence>